<dbReference type="Proteomes" id="UP000774617">
    <property type="component" value="Unassembled WGS sequence"/>
</dbReference>
<evidence type="ECO:0000256" key="1">
    <source>
        <dbReference type="SAM" id="MobiDB-lite"/>
    </source>
</evidence>
<accession>A0ABQ8GTT4</accession>
<reference evidence="2 3" key="1">
    <citation type="journal article" date="2021" name="Nat. Commun.">
        <title>Genetic determinants of endophytism in the Arabidopsis root mycobiome.</title>
        <authorList>
            <person name="Mesny F."/>
            <person name="Miyauchi S."/>
            <person name="Thiergart T."/>
            <person name="Pickel B."/>
            <person name="Atanasova L."/>
            <person name="Karlsson M."/>
            <person name="Huettel B."/>
            <person name="Barry K.W."/>
            <person name="Haridas S."/>
            <person name="Chen C."/>
            <person name="Bauer D."/>
            <person name="Andreopoulos W."/>
            <person name="Pangilinan J."/>
            <person name="LaButti K."/>
            <person name="Riley R."/>
            <person name="Lipzen A."/>
            <person name="Clum A."/>
            <person name="Drula E."/>
            <person name="Henrissat B."/>
            <person name="Kohler A."/>
            <person name="Grigoriev I.V."/>
            <person name="Martin F.M."/>
            <person name="Hacquard S."/>
        </authorList>
    </citation>
    <scope>NUCLEOTIDE SEQUENCE [LARGE SCALE GENOMIC DNA]</scope>
    <source>
        <strain evidence="2 3">MPI-SDFR-AT-0080</strain>
    </source>
</reference>
<name>A0ABQ8GTT4_9PEZI</name>
<proteinExistence type="predicted"/>
<organism evidence="2 3">
    <name type="scientific">Macrophomina phaseolina</name>
    <dbReference type="NCBI Taxonomy" id="35725"/>
    <lineage>
        <taxon>Eukaryota</taxon>
        <taxon>Fungi</taxon>
        <taxon>Dikarya</taxon>
        <taxon>Ascomycota</taxon>
        <taxon>Pezizomycotina</taxon>
        <taxon>Dothideomycetes</taxon>
        <taxon>Dothideomycetes incertae sedis</taxon>
        <taxon>Botryosphaeriales</taxon>
        <taxon>Botryosphaeriaceae</taxon>
        <taxon>Macrophomina</taxon>
    </lineage>
</organism>
<evidence type="ECO:0000313" key="3">
    <source>
        <dbReference type="Proteomes" id="UP000774617"/>
    </source>
</evidence>
<keyword evidence="3" id="KW-1185">Reference proteome</keyword>
<gene>
    <name evidence="2" type="ORF">B0J12DRAFT_7005</name>
</gene>
<sequence>MSPRRALGASGFDIVAQHGEGAYWLWKVINKDMQKFQTAHSLYIQVSEEGFDDAQDDQWAIALEAIRPGNVQHNLKHVKIEVTGQALFSGYSAVLLLPSSSNNLRTRSVCMSARPNPTRLTEAMVASPSERAFIRALSNLRDIERVEITGPMEADLKKQLAVAMTTRHGQKVRDWRYGGGLRSDNDISLGTWSAAMKSADGEGDDGASEYRLNPFWRQSYLPRQPMQLLAYANFDPSRSASITQVESVGEGIIPKLPLDSGSGSSSAECDSKEDGPSGGEAGNSPGNTGHDARIGGTTVKKEDEENDEHKDPGYRGQDWSA</sequence>
<protein>
    <submittedName>
        <fullName evidence="2">Uncharacterized protein</fullName>
    </submittedName>
</protein>
<comment type="caution">
    <text evidence="2">The sequence shown here is derived from an EMBL/GenBank/DDBJ whole genome shotgun (WGS) entry which is preliminary data.</text>
</comment>
<evidence type="ECO:0000313" key="2">
    <source>
        <dbReference type="EMBL" id="KAH7064668.1"/>
    </source>
</evidence>
<feature type="region of interest" description="Disordered" evidence="1">
    <location>
        <begin position="253"/>
        <end position="321"/>
    </location>
</feature>
<feature type="compositionally biased region" description="Basic and acidic residues" evidence="1">
    <location>
        <begin position="299"/>
        <end position="313"/>
    </location>
</feature>
<dbReference type="EMBL" id="JAGTJR010000001">
    <property type="protein sequence ID" value="KAH7064668.1"/>
    <property type="molecule type" value="Genomic_DNA"/>
</dbReference>